<evidence type="ECO:0000313" key="2">
    <source>
        <dbReference type="EMBL" id="QDR82268.1"/>
    </source>
</evidence>
<evidence type="ECO:0000256" key="1">
    <source>
        <dbReference type="SAM" id="SignalP"/>
    </source>
</evidence>
<evidence type="ECO:0008006" key="4">
    <source>
        <dbReference type="Google" id="ProtNLM"/>
    </source>
</evidence>
<keyword evidence="3" id="KW-1185">Reference proteome</keyword>
<protein>
    <recommendedName>
        <fullName evidence="4">YfaZ</fullName>
    </recommendedName>
</protein>
<evidence type="ECO:0000313" key="3">
    <source>
        <dbReference type="Proteomes" id="UP000320776"/>
    </source>
</evidence>
<organism evidence="2 3">
    <name type="scientific">Sporomusa termitida</name>
    <dbReference type="NCBI Taxonomy" id="2377"/>
    <lineage>
        <taxon>Bacteria</taxon>
        <taxon>Bacillati</taxon>
        <taxon>Bacillota</taxon>
        <taxon>Negativicutes</taxon>
        <taxon>Selenomonadales</taxon>
        <taxon>Sporomusaceae</taxon>
        <taxon>Sporomusa</taxon>
    </lineage>
</organism>
<gene>
    <name evidence="2" type="ORF">SPTER_36930</name>
</gene>
<accession>A0A517DY52</accession>
<dbReference type="RefSeq" id="WP_144351669.1">
    <property type="nucleotide sequence ID" value="NZ_CP036259.1"/>
</dbReference>
<reference evidence="2 3" key="1">
    <citation type="submission" date="2019-02" db="EMBL/GenBank/DDBJ databases">
        <title>Closed genome of Sporomusa termitida DSM 4440.</title>
        <authorList>
            <person name="Poehlein A."/>
            <person name="Daniel R."/>
        </authorList>
    </citation>
    <scope>NUCLEOTIDE SEQUENCE [LARGE SCALE GENOMIC DNA]</scope>
    <source>
        <strain evidence="2 3">DSM 4440</strain>
    </source>
</reference>
<sequence>MKKTIFALSALLLVNCAPAFAAPLNDLTTGQTALGVDSDTFYLEHKLADNFTLGYQDVDRGRYGSSDDIYGQLQMTNELRGIIGHRDFGSGSMYLGLGLNGPLSPNATGYASFVASNNFKELQAGANFNIARNVDLNVNYHAFMPDRGSNENGVGVGATLKF</sequence>
<feature type="signal peptide" evidence="1">
    <location>
        <begin position="1"/>
        <end position="21"/>
    </location>
</feature>
<keyword evidence="1" id="KW-0732">Signal</keyword>
<dbReference type="OrthoDB" id="1623865at2"/>
<name>A0A517DY52_9FIRM</name>
<dbReference type="AlphaFoldDB" id="A0A517DY52"/>
<proteinExistence type="predicted"/>
<dbReference type="KEGG" id="sted:SPTER_36930"/>
<dbReference type="EMBL" id="CP036259">
    <property type="protein sequence ID" value="QDR82268.1"/>
    <property type="molecule type" value="Genomic_DNA"/>
</dbReference>
<feature type="chain" id="PRO_5022215706" description="YfaZ" evidence="1">
    <location>
        <begin position="22"/>
        <end position="162"/>
    </location>
</feature>
<dbReference type="Proteomes" id="UP000320776">
    <property type="component" value="Chromosome"/>
</dbReference>